<protein>
    <submittedName>
        <fullName evidence="1">Arginine utilization protein RocB</fullName>
    </submittedName>
</protein>
<comment type="caution">
    <text evidence="1">The sequence shown here is derived from an EMBL/GenBank/DDBJ whole genome shotgun (WGS) entry which is preliminary data.</text>
</comment>
<dbReference type="AlphaFoldDB" id="A0A4R3KZF4"/>
<dbReference type="Gene3D" id="3.40.630.10">
    <property type="entry name" value="Zn peptidases"/>
    <property type="match status" value="1"/>
</dbReference>
<evidence type="ECO:0000313" key="2">
    <source>
        <dbReference type="Proteomes" id="UP000294567"/>
    </source>
</evidence>
<proteinExistence type="predicted"/>
<dbReference type="InterPro" id="IPR002933">
    <property type="entry name" value="Peptidase_M20"/>
</dbReference>
<dbReference type="PIRSF" id="PIRSF010386">
    <property type="entry name" value="RocB"/>
    <property type="match status" value="1"/>
</dbReference>
<organism evidence="1 2">
    <name type="scientific">Keratinibaculum paraultunense</name>
    <dbReference type="NCBI Taxonomy" id="1278232"/>
    <lineage>
        <taxon>Bacteria</taxon>
        <taxon>Bacillati</taxon>
        <taxon>Bacillota</taxon>
        <taxon>Tissierellia</taxon>
        <taxon>Tissierellales</taxon>
        <taxon>Tepidimicrobiaceae</taxon>
        <taxon>Keratinibaculum</taxon>
    </lineage>
</organism>
<dbReference type="InterPro" id="IPR012166">
    <property type="entry name" value="Uncharacterised_RocB"/>
</dbReference>
<dbReference type="SUPFAM" id="SSF53187">
    <property type="entry name" value="Zn-dependent exopeptidases"/>
    <property type="match status" value="1"/>
</dbReference>
<dbReference type="RefSeq" id="WP_132025561.1">
    <property type="nucleotide sequence ID" value="NZ_CP068564.1"/>
</dbReference>
<dbReference type="PANTHER" id="PTHR43808:SF27">
    <property type="entry name" value="PROTEIN ROCB"/>
    <property type="match status" value="1"/>
</dbReference>
<gene>
    <name evidence="1" type="ORF">EDD65_101219</name>
</gene>
<accession>A0A4R3KZF4</accession>
<evidence type="ECO:0000313" key="1">
    <source>
        <dbReference type="EMBL" id="TCS91716.1"/>
    </source>
</evidence>
<dbReference type="Proteomes" id="UP000294567">
    <property type="component" value="Unassembled WGS sequence"/>
</dbReference>
<dbReference type="OrthoDB" id="9815360at2"/>
<dbReference type="PANTHER" id="PTHR43808">
    <property type="entry name" value="ACETYLORNITHINE DEACETYLASE"/>
    <property type="match status" value="1"/>
</dbReference>
<name>A0A4R3KZF4_9FIRM</name>
<sequence length="550" mass="63686">MYLNCFDEIKHITKELVKIPSIVKTSGEADCAKWIYEYYKKLTYFKENPSQLKIIQTIDDEIERYIVVTHVKGTKGNSNKAVILMGHLDTVGVEDFGSIKEYAFNPERLLEHLKEMNLEEEVMEDINSGEYMFGRGVLDMKSGLAGHMYLTKYFSEHPEELNGHLITLAACDEEDNSHGILTALKVFKEMQEEGLEFIACINADYSTPYYKGDENRYVYFGTVGKLLPSFYVVGEEAHVGQVFSGLDPNLLVAELTRLMSYNPELCDISQGEVTVPPVSLKQSDFKEKYTVQTALTANSYYNFFTYSMTPKDVMNKMKQKGEEAFDNVIEYLNNSYRKFCEKADYPYRDLSWEKRVYAWDEFYNELHTIHGDRFKLYIDSFAKELNRENPELDLREFSVKIVEEAWKWSVDKSPAIIIYFSSTYSARIEITGETKLERNLIDSVNNSIEFVGKYSDKPIVTKMFYPYISDLSFMSLSDTPEDILYLEKNMPAWGSKYFYNVEDVMAMNVPIVNIGSYGKDGHKMTERVHMKHTFEIVPNITYNTVKTLLS</sequence>
<reference evidence="1 2" key="1">
    <citation type="submission" date="2019-03" db="EMBL/GenBank/DDBJ databases">
        <title>Genomic Encyclopedia of Type Strains, Phase IV (KMG-IV): sequencing the most valuable type-strain genomes for metagenomic binning, comparative biology and taxonomic classification.</title>
        <authorList>
            <person name="Goeker M."/>
        </authorList>
    </citation>
    <scope>NUCLEOTIDE SEQUENCE [LARGE SCALE GENOMIC DNA]</scope>
    <source>
        <strain evidence="1 2">DSM 26752</strain>
    </source>
</reference>
<dbReference type="EMBL" id="SMAE01000001">
    <property type="protein sequence ID" value="TCS91716.1"/>
    <property type="molecule type" value="Genomic_DNA"/>
</dbReference>
<dbReference type="GO" id="GO:0016787">
    <property type="term" value="F:hydrolase activity"/>
    <property type="evidence" value="ECO:0007669"/>
    <property type="project" value="InterPro"/>
</dbReference>
<dbReference type="Pfam" id="PF01546">
    <property type="entry name" value="Peptidase_M20"/>
    <property type="match status" value="1"/>
</dbReference>
<dbReference type="InterPro" id="IPR050072">
    <property type="entry name" value="Peptidase_M20A"/>
</dbReference>
<keyword evidence="2" id="KW-1185">Reference proteome</keyword>